<sequence>MKSKQSSIRPVGQRSIQSTFIRSATRPGTGICEKDVVFKAGNEKGSRVSFSEFLSRKLHRNSVLPGFAKGKEEPSISPVGCKNLSSLNAEKGKKEAEEDERDFAIDIVLQQFKHTKTEKESARPVGDNEHRNATADAIDESRKRKRADQVEYSKKVLAVLGDDSGVKRERMKKNLAINETPKVLYNHYANGGGWWDCNMEGVDNEEVGCSEVWEGVGTATLGGLDWN</sequence>
<accession>A0AAV1EDI9</accession>
<reference evidence="2" key="1">
    <citation type="submission" date="2023-03" db="EMBL/GenBank/DDBJ databases">
        <authorList>
            <person name="Julca I."/>
        </authorList>
    </citation>
    <scope>NUCLEOTIDE SEQUENCE</scope>
</reference>
<keyword evidence="3" id="KW-1185">Reference proteome</keyword>
<dbReference type="PANTHER" id="PTHR38382">
    <property type="entry name" value="RNA-BINDING PROTEIN"/>
    <property type="match status" value="1"/>
</dbReference>
<proteinExistence type="predicted"/>
<protein>
    <submittedName>
        <fullName evidence="2">OLC1v1019285C1</fullName>
    </submittedName>
</protein>
<dbReference type="AlphaFoldDB" id="A0AAV1EDI9"/>
<dbReference type="EMBL" id="OX459126">
    <property type="protein sequence ID" value="CAI9117800.1"/>
    <property type="molecule type" value="Genomic_DNA"/>
</dbReference>
<organism evidence="2 3">
    <name type="scientific">Oldenlandia corymbosa var. corymbosa</name>
    <dbReference type="NCBI Taxonomy" id="529605"/>
    <lineage>
        <taxon>Eukaryota</taxon>
        <taxon>Viridiplantae</taxon>
        <taxon>Streptophyta</taxon>
        <taxon>Embryophyta</taxon>
        <taxon>Tracheophyta</taxon>
        <taxon>Spermatophyta</taxon>
        <taxon>Magnoliopsida</taxon>
        <taxon>eudicotyledons</taxon>
        <taxon>Gunneridae</taxon>
        <taxon>Pentapetalae</taxon>
        <taxon>asterids</taxon>
        <taxon>lamiids</taxon>
        <taxon>Gentianales</taxon>
        <taxon>Rubiaceae</taxon>
        <taxon>Rubioideae</taxon>
        <taxon>Spermacoceae</taxon>
        <taxon>Hedyotis-Oldenlandia complex</taxon>
        <taxon>Oldenlandia</taxon>
    </lineage>
</organism>
<dbReference type="Proteomes" id="UP001161247">
    <property type="component" value="Chromosome 9"/>
</dbReference>
<gene>
    <name evidence="2" type="ORF">OLC1_LOCUS23801</name>
</gene>
<evidence type="ECO:0000256" key="1">
    <source>
        <dbReference type="SAM" id="MobiDB-lite"/>
    </source>
</evidence>
<evidence type="ECO:0000313" key="3">
    <source>
        <dbReference type="Proteomes" id="UP001161247"/>
    </source>
</evidence>
<name>A0AAV1EDI9_OLDCO</name>
<dbReference type="PANTHER" id="PTHR38382:SF1">
    <property type="entry name" value="RNA-BINDING PROTEIN"/>
    <property type="match status" value="1"/>
</dbReference>
<evidence type="ECO:0000313" key="2">
    <source>
        <dbReference type="EMBL" id="CAI9117800.1"/>
    </source>
</evidence>
<feature type="region of interest" description="Disordered" evidence="1">
    <location>
        <begin position="116"/>
        <end position="146"/>
    </location>
</feature>